<evidence type="ECO:0000313" key="1">
    <source>
        <dbReference type="EMBL" id="VDH99127.1"/>
    </source>
</evidence>
<reference evidence="1" key="1">
    <citation type="submission" date="2018-11" db="EMBL/GenBank/DDBJ databases">
        <authorList>
            <person name="Alioto T."/>
            <person name="Alioto T."/>
        </authorList>
    </citation>
    <scope>NUCLEOTIDE SEQUENCE</scope>
</reference>
<keyword evidence="2" id="KW-1185">Reference proteome</keyword>
<gene>
    <name evidence="1" type="ORF">MGAL_10B054003</name>
</gene>
<organism evidence="1 2">
    <name type="scientific">Mytilus galloprovincialis</name>
    <name type="common">Mediterranean mussel</name>
    <dbReference type="NCBI Taxonomy" id="29158"/>
    <lineage>
        <taxon>Eukaryota</taxon>
        <taxon>Metazoa</taxon>
        <taxon>Spiralia</taxon>
        <taxon>Lophotrochozoa</taxon>
        <taxon>Mollusca</taxon>
        <taxon>Bivalvia</taxon>
        <taxon>Autobranchia</taxon>
        <taxon>Pteriomorphia</taxon>
        <taxon>Mytilida</taxon>
        <taxon>Mytiloidea</taxon>
        <taxon>Mytilidae</taxon>
        <taxon>Mytilinae</taxon>
        <taxon>Mytilus</taxon>
    </lineage>
</organism>
<protein>
    <submittedName>
        <fullName evidence="1">Uncharacterized protein</fullName>
    </submittedName>
</protein>
<evidence type="ECO:0000313" key="2">
    <source>
        <dbReference type="Proteomes" id="UP000596742"/>
    </source>
</evidence>
<dbReference type="Proteomes" id="UP000596742">
    <property type="component" value="Unassembled WGS sequence"/>
</dbReference>
<proteinExistence type="predicted"/>
<dbReference type="EMBL" id="UYJE01001100">
    <property type="protein sequence ID" value="VDH99127.1"/>
    <property type="molecule type" value="Genomic_DNA"/>
</dbReference>
<dbReference type="AlphaFoldDB" id="A0A8B6C2W8"/>
<sequence length="81" mass="9749">TENEKGFRKMKRVENLMESCTRIKRARQKHIVKRLMQKKERTKEKSKKINERKLKNKMNVRKHRGKQNVELSSMSLVVPEG</sequence>
<accession>A0A8B6C2W8</accession>
<comment type="caution">
    <text evidence="1">The sequence shown here is derived from an EMBL/GenBank/DDBJ whole genome shotgun (WGS) entry which is preliminary data.</text>
</comment>
<feature type="non-terminal residue" evidence="1">
    <location>
        <position position="1"/>
    </location>
</feature>
<name>A0A8B6C2W8_MYTGA</name>